<gene>
    <name evidence="1" type="ORF">A9Z42_0062600</name>
</gene>
<accession>A0A2H2ZBK3</accession>
<protein>
    <submittedName>
        <fullName evidence="1">Uncharacterized protein</fullName>
    </submittedName>
</protein>
<reference evidence="1 2" key="1">
    <citation type="journal article" date="2015" name="Genome Announc.">
        <title>Genome sequence and annotation of Trichoderma parareesei, the ancestor of the cellulase producer Trichoderma reesei.</title>
        <authorList>
            <person name="Yang D."/>
            <person name="Pomraning K."/>
            <person name="Kopchinskiy A."/>
            <person name="Karimi Aghcheh R."/>
            <person name="Atanasova L."/>
            <person name="Chenthamara K."/>
            <person name="Baker S.E."/>
            <person name="Zhang R."/>
            <person name="Shen Q."/>
            <person name="Freitag M."/>
            <person name="Kubicek C.P."/>
            <person name="Druzhinina I.S."/>
        </authorList>
    </citation>
    <scope>NUCLEOTIDE SEQUENCE [LARGE SCALE GENOMIC DNA]</scope>
    <source>
        <strain evidence="1 2">CBS 125925</strain>
    </source>
</reference>
<sequence>MQLRLSANEDEAHDWIKPDARRLADGDPKGHNKAQLRVNVNHASQGKMPLVDGPADNVPDVV</sequence>
<proteinExistence type="predicted"/>
<dbReference type="EMBL" id="LFMI01000004">
    <property type="protein sequence ID" value="OSZ99845.1"/>
    <property type="molecule type" value="Genomic_DNA"/>
</dbReference>
<name>A0A2H2ZBK3_TRIPA</name>
<evidence type="ECO:0000313" key="2">
    <source>
        <dbReference type="Proteomes" id="UP000219286"/>
    </source>
</evidence>
<comment type="caution">
    <text evidence="1">The sequence shown here is derived from an EMBL/GenBank/DDBJ whole genome shotgun (WGS) entry which is preliminary data.</text>
</comment>
<dbReference type="AlphaFoldDB" id="A0A2H2ZBK3"/>
<organism evidence="1 2">
    <name type="scientific">Trichoderma parareesei</name>
    <name type="common">Filamentous fungus</name>
    <dbReference type="NCBI Taxonomy" id="858221"/>
    <lineage>
        <taxon>Eukaryota</taxon>
        <taxon>Fungi</taxon>
        <taxon>Dikarya</taxon>
        <taxon>Ascomycota</taxon>
        <taxon>Pezizomycotina</taxon>
        <taxon>Sordariomycetes</taxon>
        <taxon>Hypocreomycetidae</taxon>
        <taxon>Hypocreales</taxon>
        <taxon>Hypocreaceae</taxon>
        <taxon>Trichoderma</taxon>
    </lineage>
</organism>
<dbReference type="Proteomes" id="UP000219286">
    <property type="component" value="Unassembled WGS sequence"/>
</dbReference>
<evidence type="ECO:0000313" key="1">
    <source>
        <dbReference type="EMBL" id="OSZ99845.1"/>
    </source>
</evidence>
<keyword evidence="2" id="KW-1185">Reference proteome</keyword>